<feature type="repeat" description="TPR" evidence="8">
    <location>
        <begin position="415"/>
        <end position="448"/>
    </location>
</feature>
<comment type="subcellular location">
    <subcellularLocation>
        <location evidence="2">Cytoplasm</location>
    </subcellularLocation>
    <subcellularLocation>
        <location evidence="1">Peroxisome</location>
    </subcellularLocation>
</comment>
<dbReference type="InterPro" id="IPR011990">
    <property type="entry name" value="TPR-like_helical_dom_sf"/>
</dbReference>
<protein>
    <submittedName>
        <fullName evidence="9">Uncharacterized protein</fullName>
    </submittedName>
</protein>
<dbReference type="EMBL" id="MCFL01000078">
    <property type="protein sequence ID" value="ORZ30634.1"/>
    <property type="molecule type" value="Genomic_DNA"/>
</dbReference>
<evidence type="ECO:0000256" key="1">
    <source>
        <dbReference type="ARBA" id="ARBA00004275"/>
    </source>
</evidence>
<sequence length="660" mass="71724">MDCGPINPLTQLKQQFDHDPHQFSEAFRQQPQGFRSAGPASAAAAAAQQDLAEEFFRTGGAAGASSSSSSAAAQRPLDPAFAFHDLHEQLDHLSSAAAGPAHAPAAAANWHAEFAKFQHPQHAPLNPAELAQFDAAFAHAKQAHLAGATPEAAWAQEFNQSAALHAPPAVHLSAEETAALDRAFQEATEAAPPKSWEQEFADQEQKTAEQWTQEFTGTDAEKAQLSATAGELLESMGDALNDPKFSNSEFMKFMAQLRDQELTIEGDKVVPGEGSAAPGGGWAAEFAQRADKHVESMWAEEFGKQFMGNEADWAEDFDLGAFGTGLEDGTSAAAQQGGDAQAWAQEFDRLAQQIDPSLKLWNMDLPEYAQYEFEPVNTFMSQSMDQLQALPIESMPLADAILALEATVTQDPTNARAWALLGIKQQENERERQAVSALRRALEHDPTQLDAWLALSVSYTNENHPEPAFDSLRNWVRNNPKYAHLESAIVSTGDSFRDVSAMFLEATQLDDAQAMDPDVQVGLGVLFNVSEEYDKAVDCFQAALGARPDDYLLWNKLGATLANSHDASRAMDAYFHALAINPSYIRARYNLAIACINLGQHREAAHHLIEALSIQLGDGDEDAGKVGAPRVTSGFMSANVWDTLRMACLLMNKAEWATLC</sequence>
<dbReference type="PANTHER" id="PTHR10130">
    <property type="entry name" value="PEROXISOMAL TARGETING SIGNAL 1 RECEPTOR PEX5"/>
    <property type="match status" value="1"/>
</dbReference>
<reference evidence="9 10" key="1">
    <citation type="submission" date="2016-07" db="EMBL/GenBank/DDBJ databases">
        <title>Pervasive Adenine N6-methylation of Active Genes in Fungi.</title>
        <authorList>
            <consortium name="DOE Joint Genome Institute"/>
            <person name="Mondo S.J."/>
            <person name="Dannebaum R.O."/>
            <person name="Kuo R.C."/>
            <person name="Labutti K."/>
            <person name="Haridas S."/>
            <person name="Kuo A."/>
            <person name="Salamov A."/>
            <person name="Ahrendt S.R."/>
            <person name="Lipzen A."/>
            <person name="Sullivan W."/>
            <person name="Andreopoulos W.B."/>
            <person name="Clum A."/>
            <person name="Lindquist E."/>
            <person name="Daum C."/>
            <person name="Ramamoorthy G.K."/>
            <person name="Gryganskyi A."/>
            <person name="Culley D."/>
            <person name="Magnuson J.K."/>
            <person name="James T.Y."/>
            <person name="O'Malley M.A."/>
            <person name="Stajich J.E."/>
            <person name="Spatafora J.W."/>
            <person name="Visel A."/>
            <person name="Grigoriev I.V."/>
        </authorList>
    </citation>
    <scope>NUCLEOTIDE SEQUENCE [LARGE SCALE GENOMIC DNA]</scope>
    <source>
        <strain evidence="9 10">PL171</strain>
    </source>
</reference>
<dbReference type="InterPro" id="IPR019734">
    <property type="entry name" value="TPR_rpt"/>
</dbReference>
<proteinExistence type="inferred from homology"/>
<dbReference type="PANTHER" id="PTHR10130:SF0">
    <property type="entry name" value="GH08708P"/>
    <property type="match status" value="1"/>
</dbReference>
<dbReference type="Pfam" id="PF13181">
    <property type="entry name" value="TPR_8"/>
    <property type="match status" value="1"/>
</dbReference>
<dbReference type="GO" id="GO:0016560">
    <property type="term" value="P:protein import into peroxisome matrix, docking"/>
    <property type="evidence" value="ECO:0007669"/>
    <property type="project" value="TreeGrafter"/>
</dbReference>
<comment type="caution">
    <text evidence="9">The sequence shown here is derived from an EMBL/GenBank/DDBJ whole genome shotgun (WGS) entry which is preliminary data.</text>
</comment>
<dbReference type="SUPFAM" id="SSF48452">
    <property type="entry name" value="TPR-like"/>
    <property type="match status" value="1"/>
</dbReference>
<keyword evidence="10" id="KW-1185">Reference proteome</keyword>
<feature type="repeat" description="TPR" evidence="8">
    <location>
        <begin position="517"/>
        <end position="550"/>
    </location>
</feature>
<name>A0A1Y2H9F0_9FUNG</name>
<dbReference type="GO" id="GO:0005052">
    <property type="term" value="F:peroxisome matrix targeting signal-1 binding"/>
    <property type="evidence" value="ECO:0007669"/>
    <property type="project" value="TreeGrafter"/>
</dbReference>
<feature type="non-terminal residue" evidence="9">
    <location>
        <position position="660"/>
    </location>
</feature>
<dbReference type="STRING" id="765915.A0A1Y2H9F0"/>
<dbReference type="GO" id="GO:0005778">
    <property type="term" value="C:peroxisomal membrane"/>
    <property type="evidence" value="ECO:0007669"/>
    <property type="project" value="TreeGrafter"/>
</dbReference>
<dbReference type="Proteomes" id="UP000193411">
    <property type="component" value="Unassembled WGS sequence"/>
</dbReference>
<gene>
    <name evidence="9" type="ORF">BCR44DRAFT_44605</name>
</gene>
<keyword evidence="5" id="KW-0677">Repeat</keyword>
<comment type="similarity">
    <text evidence="3">Belongs to the peroxisomal targeting signal receptor family.</text>
</comment>
<evidence type="ECO:0000256" key="5">
    <source>
        <dbReference type="ARBA" id="ARBA00022737"/>
    </source>
</evidence>
<accession>A0A1Y2H9F0</accession>
<organism evidence="9 10">
    <name type="scientific">Catenaria anguillulae PL171</name>
    <dbReference type="NCBI Taxonomy" id="765915"/>
    <lineage>
        <taxon>Eukaryota</taxon>
        <taxon>Fungi</taxon>
        <taxon>Fungi incertae sedis</taxon>
        <taxon>Blastocladiomycota</taxon>
        <taxon>Blastocladiomycetes</taxon>
        <taxon>Blastocladiales</taxon>
        <taxon>Catenariaceae</taxon>
        <taxon>Catenaria</taxon>
    </lineage>
</organism>
<evidence type="ECO:0000256" key="3">
    <source>
        <dbReference type="ARBA" id="ARBA00005348"/>
    </source>
</evidence>
<evidence type="ECO:0000256" key="2">
    <source>
        <dbReference type="ARBA" id="ARBA00004496"/>
    </source>
</evidence>
<evidence type="ECO:0000256" key="4">
    <source>
        <dbReference type="ARBA" id="ARBA00022490"/>
    </source>
</evidence>
<dbReference type="SMART" id="SM00028">
    <property type="entry name" value="TPR"/>
    <property type="match status" value="4"/>
</dbReference>
<dbReference type="OrthoDB" id="10006023at2759"/>
<dbReference type="InterPro" id="IPR024111">
    <property type="entry name" value="PEX5/PEX5L"/>
</dbReference>
<evidence type="ECO:0000256" key="7">
    <source>
        <dbReference type="ARBA" id="ARBA00023140"/>
    </source>
</evidence>
<evidence type="ECO:0000256" key="8">
    <source>
        <dbReference type="PROSITE-ProRule" id="PRU00339"/>
    </source>
</evidence>
<keyword evidence="4" id="KW-0963">Cytoplasm</keyword>
<dbReference type="AlphaFoldDB" id="A0A1Y2H9F0"/>
<dbReference type="PROSITE" id="PS50005">
    <property type="entry name" value="TPR"/>
    <property type="match status" value="3"/>
</dbReference>
<evidence type="ECO:0000256" key="6">
    <source>
        <dbReference type="ARBA" id="ARBA00022803"/>
    </source>
</evidence>
<dbReference type="GO" id="GO:0005829">
    <property type="term" value="C:cytosol"/>
    <property type="evidence" value="ECO:0007669"/>
    <property type="project" value="TreeGrafter"/>
</dbReference>
<evidence type="ECO:0000313" key="9">
    <source>
        <dbReference type="EMBL" id="ORZ30634.1"/>
    </source>
</evidence>
<keyword evidence="7" id="KW-0576">Peroxisome</keyword>
<feature type="repeat" description="TPR" evidence="8">
    <location>
        <begin position="551"/>
        <end position="584"/>
    </location>
</feature>
<dbReference type="Gene3D" id="1.25.40.10">
    <property type="entry name" value="Tetratricopeptide repeat domain"/>
    <property type="match status" value="1"/>
</dbReference>
<keyword evidence="6 8" id="KW-0802">TPR repeat</keyword>
<evidence type="ECO:0000313" key="10">
    <source>
        <dbReference type="Proteomes" id="UP000193411"/>
    </source>
</evidence>